<protein>
    <submittedName>
        <fullName evidence="2">Baseplate wedge subunit</fullName>
    </submittedName>
</protein>
<dbReference type="KEGG" id="vg:4239065"/>
<sequence length="297" mass="32946">MAYFDYLPNHYVWETNSIGGIDKKLVKNIFRRVILSGKIERYVNSYEAYYIEDGERPETVAQDFYGDPELDWIVLTANNITDPYTEWPMDHNTLMSYVNDIYDNPDAVHHYETNEILDSDGSVLYKEGIEVNETFRATLSDNTSLSRNDSVYTVTNMEYETMRNERKRVIGIPDSTFVGFFTSEIERLMEYQSSDEVDRDGDKTTPINSTAKYIERTRYRRDGQAFAGAEEAVTADILNESQIASSIVSNLATAAGISTIAQVSSTSAGTTTTPVGASSSTSSSSSSSGSSGGSGGY</sequence>
<evidence type="ECO:0000313" key="3">
    <source>
        <dbReference type="Proteomes" id="UP000000909"/>
    </source>
</evidence>
<keyword evidence="3" id="KW-1185">Reference proteome</keyword>
<dbReference type="EMBL" id="DQ149023">
    <property type="protein sequence ID" value="ABA46982.1"/>
    <property type="molecule type" value="Genomic_DNA"/>
</dbReference>
<accession>Q0QZL5</accession>
<evidence type="ECO:0000256" key="1">
    <source>
        <dbReference type="SAM" id="MobiDB-lite"/>
    </source>
</evidence>
<organismHost>
    <name type="scientific">Synechococcus</name>
    <dbReference type="NCBI Taxonomy" id="1129"/>
</organismHost>
<dbReference type="InterPro" id="IPR022607">
    <property type="entry name" value="Phage_T4_Gp53_baseplate_wedge"/>
</dbReference>
<name>Q0QZL5_BPSYS</name>
<dbReference type="Pfam" id="PF11246">
    <property type="entry name" value="Phage_gp53"/>
    <property type="match status" value="1"/>
</dbReference>
<proteinExistence type="predicted"/>
<organism evidence="2 3">
    <name type="scientific">Synechococcus phage syn9</name>
    <dbReference type="NCBI Taxonomy" id="382359"/>
    <lineage>
        <taxon>Viruses</taxon>
        <taxon>Duplodnaviria</taxon>
        <taxon>Heunggongvirae</taxon>
        <taxon>Uroviricota</taxon>
        <taxon>Caudoviricetes</taxon>
        <taxon>Pantevenvirales</taxon>
        <taxon>Kyanoviridae</taxon>
        <taxon>Ormenosvirus</taxon>
        <taxon>Ormenosvirus syn9</taxon>
    </lineage>
</organism>
<dbReference type="Proteomes" id="UP000000909">
    <property type="component" value="Segment"/>
</dbReference>
<dbReference type="OrthoDB" id="8952at10239"/>
<reference evidence="2 3" key="1">
    <citation type="journal article" date="2007" name="Environ. Microbiol.">
        <title>Genomic and structural analysis of Syn9, a cyanophage infecting marine Prochlorococcus and Synechococcus.</title>
        <authorList>
            <person name="Weigele P.R."/>
            <person name="Pope W.H."/>
            <person name="Pedulla M.L."/>
            <person name="Houtz J.M."/>
            <person name="Smith A.L."/>
            <person name="Conway J.F."/>
            <person name="King J."/>
            <person name="Hatfull G.F."/>
            <person name="Lawrence J.G."/>
            <person name="Hendrix R.W."/>
        </authorList>
    </citation>
    <scope>NUCLEOTIDE SEQUENCE</scope>
</reference>
<feature type="region of interest" description="Disordered" evidence="1">
    <location>
        <begin position="263"/>
        <end position="297"/>
    </location>
</feature>
<dbReference type="GeneID" id="4239065"/>
<feature type="compositionally biased region" description="Low complexity" evidence="1">
    <location>
        <begin position="263"/>
        <end position="289"/>
    </location>
</feature>
<evidence type="ECO:0000313" key="2">
    <source>
        <dbReference type="EMBL" id="ABA46982.1"/>
    </source>
</evidence>
<dbReference type="RefSeq" id="YP_717680.1">
    <property type="nucleotide sequence ID" value="NC_008296.2"/>
</dbReference>